<comment type="similarity">
    <text evidence="2 8">Belongs to the MIP/aquaporin (TC 1.A.8) family.</text>
</comment>
<dbReference type="InterPro" id="IPR034294">
    <property type="entry name" value="Aquaporin_transptr"/>
</dbReference>
<dbReference type="Pfam" id="PF00230">
    <property type="entry name" value="MIP"/>
    <property type="match status" value="2"/>
</dbReference>
<dbReference type="SUPFAM" id="SSF81338">
    <property type="entry name" value="Aquaporin-like"/>
    <property type="match status" value="1"/>
</dbReference>
<keyword evidence="6 9" id="KW-1133">Transmembrane helix</keyword>
<gene>
    <name evidence="10" type="ORF">BDEG_25049</name>
</gene>
<feature type="transmembrane region" description="Helical" evidence="9">
    <location>
        <begin position="67"/>
        <end position="90"/>
    </location>
</feature>
<dbReference type="PRINTS" id="PR00783">
    <property type="entry name" value="MINTRINSICP"/>
</dbReference>
<feature type="transmembrane region" description="Helical" evidence="9">
    <location>
        <begin position="102"/>
        <end position="121"/>
    </location>
</feature>
<evidence type="ECO:0000313" key="11">
    <source>
        <dbReference type="Proteomes" id="UP000077115"/>
    </source>
</evidence>
<evidence type="ECO:0000256" key="1">
    <source>
        <dbReference type="ARBA" id="ARBA00004651"/>
    </source>
</evidence>
<feature type="transmembrane region" description="Helical" evidence="9">
    <location>
        <begin position="255"/>
        <end position="279"/>
    </location>
</feature>
<proteinExistence type="inferred from homology"/>
<dbReference type="PROSITE" id="PS00221">
    <property type="entry name" value="MIP"/>
    <property type="match status" value="1"/>
</dbReference>
<evidence type="ECO:0000256" key="6">
    <source>
        <dbReference type="ARBA" id="ARBA00022989"/>
    </source>
</evidence>
<accession>A0A177WNS3</accession>
<dbReference type="PANTHER" id="PTHR19139:SF199">
    <property type="entry name" value="MIP17260P"/>
    <property type="match status" value="1"/>
</dbReference>
<dbReference type="Proteomes" id="UP000077115">
    <property type="component" value="Unassembled WGS sequence"/>
</dbReference>
<dbReference type="FunFam" id="1.20.1080.10:FF:000069">
    <property type="entry name" value="Aquaporin-B"/>
    <property type="match status" value="1"/>
</dbReference>
<dbReference type="AlphaFoldDB" id="A0A177WNS3"/>
<dbReference type="Gene3D" id="1.20.1080.10">
    <property type="entry name" value="Glycerol uptake facilitator protein"/>
    <property type="match status" value="1"/>
</dbReference>
<keyword evidence="5 8" id="KW-0812">Transmembrane</keyword>
<evidence type="ECO:0000256" key="4">
    <source>
        <dbReference type="ARBA" id="ARBA00022475"/>
    </source>
</evidence>
<dbReference type="eggNOG" id="KOG0223">
    <property type="taxonomic scope" value="Eukaryota"/>
</dbReference>
<evidence type="ECO:0000256" key="2">
    <source>
        <dbReference type="ARBA" id="ARBA00006175"/>
    </source>
</evidence>
<evidence type="ECO:0000256" key="7">
    <source>
        <dbReference type="ARBA" id="ARBA00023136"/>
    </source>
</evidence>
<keyword evidence="7 9" id="KW-0472">Membrane</keyword>
<evidence type="ECO:0000256" key="9">
    <source>
        <dbReference type="SAM" id="Phobius"/>
    </source>
</evidence>
<sequence length="357" mass="38287">MAEFRKTEFSEIQDSTIDIDPTPTGDFEDVNVVPPSERFSWNPYDWYLGIKKETQEFSFEMDEKKRVMFRAIFGEGLVTFLFLFIVEATAVNNGRQANPENLVLGALSTTLASVALIYSFADVSGAHFNPAVTFATVITGKVSVRKGLAFIGIQLLASILSTLFLFAVFPGVNGGGVWNIPEFLVVDIDSSAHLAQAFFMELILTFILVYVIFATAFDTVDTKGVKVATAGGEKNKSSGNNLTIYTTSGTTKAGFAPLAIGFTLGFLGLIGGSVSGGAFNPARAFGPTLISGQGWTHHWIYWVGDLTGAALAGWVQHFFAHEAVQHSASVRTKTGALEAAAAERVALNANIANSQAI</sequence>
<dbReference type="EMBL" id="DS022306">
    <property type="protein sequence ID" value="OAJ41456.1"/>
    <property type="molecule type" value="Genomic_DNA"/>
</dbReference>
<keyword evidence="3 8" id="KW-0813">Transport</keyword>
<evidence type="ECO:0000256" key="8">
    <source>
        <dbReference type="RuleBase" id="RU000477"/>
    </source>
</evidence>
<evidence type="ECO:0000256" key="3">
    <source>
        <dbReference type="ARBA" id="ARBA00022448"/>
    </source>
</evidence>
<protein>
    <submittedName>
        <fullName evidence="10">Uncharacterized protein</fullName>
    </submittedName>
</protein>
<reference evidence="10 11" key="1">
    <citation type="submission" date="2006-10" db="EMBL/GenBank/DDBJ databases">
        <title>The Genome Sequence of Batrachochytrium dendrobatidis JEL423.</title>
        <authorList>
            <consortium name="The Broad Institute Genome Sequencing Platform"/>
            <person name="Birren B."/>
            <person name="Lander E."/>
            <person name="Galagan J."/>
            <person name="Cuomo C."/>
            <person name="Devon K."/>
            <person name="Jaffe D."/>
            <person name="Butler J."/>
            <person name="Alvarez P."/>
            <person name="Gnerre S."/>
            <person name="Grabherr M."/>
            <person name="Kleber M."/>
            <person name="Mauceli E."/>
            <person name="Brockman W."/>
            <person name="Young S."/>
            <person name="LaButti K."/>
            <person name="Sykes S."/>
            <person name="DeCaprio D."/>
            <person name="Crawford M."/>
            <person name="Koehrsen M."/>
            <person name="Engels R."/>
            <person name="Montgomery P."/>
            <person name="Pearson M."/>
            <person name="Howarth C."/>
            <person name="Larson L."/>
            <person name="White J."/>
            <person name="O'Leary S."/>
            <person name="Kodira C."/>
            <person name="Zeng Q."/>
            <person name="Yandava C."/>
            <person name="Alvarado L."/>
            <person name="Longcore J."/>
            <person name="James T."/>
        </authorList>
    </citation>
    <scope>NUCLEOTIDE SEQUENCE [LARGE SCALE GENOMIC DNA]</scope>
    <source>
        <strain evidence="10 11">JEL423</strain>
    </source>
</reference>
<dbReference type="InterPro" id="IPR023271">
    <property type="entry name" value="Aquaporin-like"/>
</dbReference>
<dbReference type="PANTHER" id="PTHR19139">
    <property type="entry name" value="AQUAPORIN TRANSPORTER"/>
    <property type="match status" value="1"/>
</dbReference>
<comment type="subcellular location">
    <subcellularLocation>
        <location evidence="1">Cell membrane</location>
        <topology evidence="1">Multi-pass membrane protein</topology>
    </subcellularLocation>
</comment>
<feature type="transmembrane region" description="Helical" evidence="9">
    <location>
        <begin position="148"/>
        <end position="172"/>
    </location>
</feature>
<feature type="transmembrane region" description="Helical" evidence="9">
    <location>
        <begin position="192"/>
        <end position="213"/>
    </location>
</feature>
<dbReference type="GO" id="GO:0005886">
    <property type="term" value="C:plasma membrane"/>
    <property type="evidence" value="ECO:0007669"/>
    <property type="project" value="UniProtKB-SubCell"/>
</dbReference>
<dbReference type="InterPro" id="IPR000425">
    <property type="entry name" value="MIP"/>
</dbReference>
<reference evidence="10 11" key="2">
    <citation type="submission" date="2016-05" db="EMBL/GenBank/DDBJ databases">
        <title>Lineage-specific infection strategies underlie the spectrum of fungal disease in amphibians.</title>
        <authorList>
            <person name="Cuomo C.A."/>
            <person name="Farrer R.A."/>
            <person name="James T."/>
            <person name="Longcore J."/>
            <person name="Birren B."/>
        </authorList>
    </citation>
    <scope>NUCLEOTIDE SEQUENCE [LARGE SCALE GENOMIC DNA]</scope>
    <source>
        <strain evidence="10 11">JEL423</strain>
    </source>
</reference>
<dbReference type="GO" id="GO:0015250">
    <property type="term" value="F:water channel activity"/>
    <property type="evidence" value="ECO:0007669"/>
    <property type="project" value="TreeGrafter"/>
</dbReference>
<dbReference type="InterPro" id="IPR022357">
    <property type="entry name" value="MIP_CS"/>
</dbReference>
<evidence type="ECO:0000313" key="10">
    <source>
        <dbReference type="EMBL" id="OAJ41456.1"/>
    </source>
</evidence>
<evidence type="ECO:0000256" key="5">
    <source>
        <dbReference type="ARBA" id="ARBA00022692"/>
    </source>
</evidence>
<dbReference type="VEuPathDB" id="FungiDB:BDEG_25049"/>
<name>A0A177WNS3_BATDL</name>
<organism evidence="10 11">
    <name type="scientific">Batrachochytrium dendrobatidis (strain JEL423)</name>
    <dbReference type="NCBI Taxonomy" id="403673"/>
    <lineage>
        <taxon>Eukaryota</taxon>
        <taxon>Fungi</taxon>
        <taxon>Fungi incertae sedis</taxon>
        <taxon>Chytridiomycota</taxon>
        <taxon>Chytridiomycota incertae sedis</taxon>
        <taxon>Chytridiomycetes</taxon>
        <taxon>Rhizophydiales</taxon>
        <taxon>Rhizophydiales incertae sedis</taxon>
        <taxon>Batrachochytrium</taxon>
    </lineage>
</organism>
<dbReference type="STRING" id="403673.A0A177WNS3"/>
<keyword evidence="4" id="KW-1003">Cell membrane</keyword>
<dbReference type="OrthoDB" id="3222at2759"/>